<organism evidence="1 2">
    <name type="scientific">Alistipes shahii WAL 8301</name>
    <dbReference type="NCBI Taxonomy" id="717959"/>
    <lineage>
        <taxon>Bacteria</taxon>
        <taxon>Pseudomonadati</taxon>
        <taxon>Bacteroidota</taxon>
        <taxon>Bacteroidia</taxon>
        <taxon>Bacteroidales</taxon>
        <taxon>Rikenellaceae</taxon>
        <taxon>Alistipes</taxon>
    </lineage>
</organism>
<sequence>MGIIGFDQLKYAIMIMEKVFVCKKLLRKERR</sequence>
<dbReference type="EMBL" id="FP929032">
    <property type="protein sequence ID" value="CBK64217.1"/>
    <property type="molecule type" value="Genomic_DNA"/>
</dbReference>
<gene>
    <name evidence="1" type="ORF">AL1_18510</name>
</gene>
<protein>
    <submittedName>
        <fullName evidence="1">Uncharacterized protein</fullName>
    </submittedName>
</protein>
<accession>D4IMQ5</accession>
<dbReference type="AlphaFoldDB" id="D4IMQ5"/>
<evidence type="ECO:0000313" key="2">
    <source>
        <dbReference type="Proteomes" id="UP000008794"/>
    </source>
</evidence>
<keyword evidence="2" id="KW-1185">Reference proteome</keyword>
<reference evidence="1 2" key="2">
    <citation type="submission" date="2010-03" db="EMBL/GenBank/DDBJ databases">
        <authorList>
            <person name="Pajon A."/>
        </authorList>
    </citation>
    <scope>NUCLEOTIDE SEQUENCE [LARGE SCALE GENOMIC DNA]</scope>
    <source>
        <strain evidence="1 2">WAL 8301</strain>
    </source>
</reference>
<reference evidence="1 2" key="1">
    <citation type="submission" date="2010-03" db="EMBL/GenBank/DDBJ databases">
        <title>The genome sequence of Alistipes shahii WAL 8301.</title>
        <authorList>
            <consortium name="metaHIT consortium -- http://www.metahit.eu/"/>
            <person name="Pajon A."/>
            <person name="Turner K."/>
            <person name="Parkhill J."/>
        </authorList>
    </citation>
    <scope>NUCLEOTIDE SEQUENCE [LARGE SCALE GENOMIC DNA]</scope>
    <source>
        <strain evidence="1 2">WAL 8301</strain>
    </source>
</reference>
<dbReference type="Proteomes" id="UP000008794">
    <property type="component" value="Chromosome"/>
</dbReference>
<name>D4IMQ5_9BACT</name>
<proteinExistence type="predicted"/>
<dbReference type="HOGENOM" id="CLU_3394761_0_0_10"/>
<evidence type="ECO:0000313" key="1">
    <source>
        <dbReference type="EMBL" id="CBK64217.1"/>
    </source>
</evidence>
<dbReference type="KEGG" id="ash:AL1_18510"/>